<dbReference type="OrthoDB" id="9796594at2"/>
<proteinExistence type="predicted"/>
<keyword evidence="1" id="KW-0812">Transmembrane</keyword>
<keyword evidence="1" id="KW-1133">Transmembrane helix</keyword>
<dbReference type="PATRIC" id="fig|106634.4.peg.353"/>
<dbReference type="AlphaFoldDB" id="A0A0G3FYZ2"/>
<dbReference type="InterPro" id="IPR036691">
    <property type="entry name" value="Endo/exonu/phosph_ase_sf"/>
</dbReference>
<dbReference type="SUPFAM" id="SSF56219">
    <property type="entry name" value="DNase I-like"/>
    <property type="match status" value="1"/>
</dbReference>
<feature type="transmembrane region" description="Helical" evidence="1">
    <location>
        <begin position="7"/>
        <end position="25"/>
    </location>
</feature>
<gene>
    <name evidence="3" type="ORF">TVD_01735</name>
</gene>
<dbReference type="InterPro" id="IPR005135">
    <property type="entry name" value="Endo/exonuclease/phosphatase"/>
</dbReference>
<evidence type="ECO:0000313" key="3">
    <source>
        <dbReference type="EMBL" id="AKJ94170.1"/>
    </source>
</evidence>
<dbReference type="GO" id="GO:0003824">
    <property type="term" value="F:catalytic activity"/>
    <property type="evidence" value="ECO:0007669"/>
    <property type="project" value="InterPro"/>
</dbReference>
<dbReference type="Gene3D" id="3.60.10.10">
    <property type="entry name" value="Endonuclease/exonuclease/phosphatase"/>
    <property type="match status" value="1"/>
</dbReference>
<reference evidence="3 4" key="1">
    <citation type="submission" date="2015-04" db="EMBL/GenBank/DDBJ databases">
        <title>Complete Sequence for the Genome of the Thioalkalivibrio versutus D301.</title>
        <authorList>
            <person name="Mu T."/>
            <person name="Zhou J."/>
            <person name="Xu X."/>
        </authorList>
    </citation>
    <scope>NUCLEOTIDE SEQUENCE [LARGE SCALE GENOMIC DNA]</scope>
    <source>
        <strain evidence="3 4">D301</strain>
    </source>
</reference>
<protein>
    <recommendedName>
        <fullName evidence="2">Endonuclease/exonuclease/phosphatase domain-containing protein</fullName>
    </recommendedName>
</protein>
<name>A0A0G3FYZ2_9GAMM</name>
<evidence type="ECO:0000313" key="4">
    <source>
        <dbReference type="Proteomes" id="UP000064201"/>
    </source>
</evidence>
<dbReference type="Pfam" id="PF03372">
    <property type="entry name" value="Exo_endo_phos"/>
    <property type="match status" value="1"/>
</dbReference>
<sequence length="390" mass="43694">MNALLRITLILIGLALCVFTLMPVLRTSAWWVRVFDFPRVQITVVMVAALLAWAVVYMMDRRRKQSEAGASGPDKGWRPMAAVVPVPLPVVLGWQGSRIFPYTPPLANVQVENAKGAERADTVRLLIHNVRYDNRQTDELLESIEQTDPDLILLVEPTQWWEEQLSPRLSDYSHTVFQLQENHYGILLYSRLELVNPRVRFLVDDEVPSIHTGVRAPAGGIMTLYGLHPKPPGLKREADTDREDSDQRDAELLIVAKEVAERVKQGGDEPFIVAGDFNDVAWSHTTRLFQRISGLLDPRVGRGLFNTYHAQSRSLRFPLDHVFTSDHFRLVSLEVLPPLGSDHHAVLVALALQPSARATQEGPMEKAGDGEEAEAIIDDAQEAVESGKQE</sequence>
<evidence type="ECO:0000256" key="1">
    <source>
        <dbReference type="SAM" id="Phobius"/>
    </source>
</evidence>
<keyword evidence="4" id="KW-1185">Reference proteome</keyword>
<dbReference type="RefSeq" id="WP_047250658.1">
    <property type="nucleotide sequence ID" value="NZ_CP011367.1"/>
</dbReference>
<evidence type="ECO:0000259" key="2">
    <source>
        <dbReference type="Pfam" id="PF03372"/>
    </source>
</evidence>
<dbReference type="KEGG" id="tvr:TVD_01735"/>
<accession>A0A0G3FYZ2</accession>
<organism evidence="3 4">
    <name type="scientific">Thioalkalivibrio versutus</name>
    <dbReference type="NCBI Taxonomy" id="106634"/>
    <lineage>
        <taxon>Bacteria</taxon>
        <taxon>Pseudomonadati</taxon>
        <taxon>Pseudomonadota</taxon>
        <taxon>Gammaproteobacteria</taxon>
        <taxon>Chromatiales</taxon>
        <taxon>Ectothiorhodospiraceae</taxon>
        <taxon>Thioalkalivibrio</taxon>
    </lineage>
</organism>
<dbReference type="Proteomes" id="UP000064201">
    <property type="component" value="Chromosome"/>
</dbReference>
<feature type="transmembrane region" description="Helical" evidence="1">
    <location>
        <begin position="37"/>
        <end position="56"/>
    </location>
</feature>
<keyword evidence="1" id="KW-0472">Membrane</keyword>
<dbReference type="EMBL" id="CP011367">
    <property type="protein sequence ID" value="AKJ94170.1"/>
    <property type="molecule type" value="Genomic_DNA"/>
</dbReference>
<dbReference type="STRING" id="106634.TVD_01735"/>
<feature type="domain" description="Endonuclease/exonuclease/phosphatase" evidence="2">
    <location>
        <begin position="128"/>
        <end position="343"/>
    </location>
</feature>